<dbReference type="RefSeq" id="WP_075080153.1">
    <property type="nucleotide sequence ID" value="NZ_BDCO01000002.1"/>
</dbReference>
<dbReference type="Pfam" id="PF13411">
    <property type="entry name" value="MerR_1"/>
    <property type="match status" value="1"/>
</dbReference>
<protein>
    <submittedName>
        <fullName evidence="3">Cd(II)/Pb(II)-responsive transcriptional regulator</fullName>
    </submittedName>
</protein>
<evidence type="ECO:0000313" key="4">
    <source>
        <dbReference type="Proteomes" id="UP000076023"/>
    </source>
</evidence>
<dbReference type="PROSITE" id="PS00552">
    <property type="entry name" value="HTH_MERR_1"/>
    <property type="match status" value="1"/>
</dbReference>
<dbReference type="GO" id="GO:0045893">
    <property type="term" value="P:positive regulation of DNA-templated transcription"/>
    <property type="evidence" value="ECO:0007669"/>
    <property type="project" value="InterPro"/>
</dbReference>
<gene>
    <name evidence="3" type="ORF">TSACC_22958</name>
</gene>
<dbReference type="EMBL" id="BDCO01000002">
    <property type="protein sequence ID" value="GAT34533.1"/>
    <property type="molecule type" value="Genomic_DNA"/>
</dbReference>
<dbReference type="Gene3D" id="1.10.1660.10">
    <property type="match status" value="1"/>
</dbReference>
<dbReference type="InterPro" id="IPR047057">
    <property type="entry name" value="MerR_fam"/>
</dbReference>
<dbReference type="SUPFAM" id="SSF46955">
    <property type="entry name" value="Putative DNA-binding domain"/>
    <property type="match status" value="1"/>
</dbReference>
<keyword evidence="1" id="KW-0238">DNA-binding</keyword>
<name>A0A146GBD3_TERSA</name>
<evidence type="ECO:0000313" key="3">
    <source>
        <dbReference type="EMBL" id="GAT34533.1"/>
    </source>
</evidence>
<dbReference type="STRING" id="690879.TSACC_22958"/>
<dbReference type="PRINTS" id="PR00040">
    <property type="entry name" value="HTHMERR"/>
</dbReference>
<dbReference type="CDD" id="cd04784">
    <property type="entry name" value="HTH_CadR-PbrR"/>
    <property type="match status" value="1"/>
</dbReference>
<proteinExistence type="predicted"/>
<dbReference type="GO" id="GO:0003677">
    <property type="term" value="F:DNA binding"/>
    <property type="evidence" value="ECO:0007669"/>
    <property type="project" value="UniProtKB-KW"/>
</dbReference>
<dbReference type="InterPro" id="IPR009061">
    <property type="entry name" value="DNA-bd_dom_put_sf"/>
</dbReference>
<evidence type="ECO:0000256" key="1">
    <source>
        <dbReference type="ARBA" id="ARBA00023125"/>
    </source>
</evidence>
<dbReference type="OrthoDB" id="9791488at2"/>
<dbReference type="PANTHER" id="PTHR30204">
    <property type="entry name" value="REDOX-CYCLING DRUG-SENSING TRANSCRIPTIONAL ACTIVATOR SOXR"/>
    <property type="match status" value="1"/>
</dbReference>
<dbReference type="PROSITE" id="PS50937">
    <property type="entry name" value="HTH_MERR_2"/>
    <property type="match status" value="1"/>
</dbReference>
<dbReference type="PANTHER" id="PTHR30204:SF92">
    <property type="entry name" value="HTH-TYPE TRANSCRIPTIONAL REGULATOR ZNTR"/>
    <property type="match status" value="1"/>
</dbReference>
<dbReference type="InterPro" id="IPR000551">
    <property type="entry name" value="MerR-type_HTH_dom"/>
</dbReference>
<accession>A0A146GBD3</accession>
<dbReference type="AlphaFoldDB" id="A0A146GBD3"/>
<dbReference type="InParanoid" id="A0A146GBD3"/>
<dbReference type="Proteomes" id="UP000076023">
    <property type="component" value="Unassembled WGS sequence"/>
</dbReference>
<sequence length="139" mass="15577">MTIGDLAKAADCTTETVRYYEKQGLLPKPERSGNNYRTYGAGHLERLRFVRNCRALDLSQAEIAELLGLMQRPSADCDSVNTVLDAHIADVEARLRELRSLRNQLLTLRKECQSKSTVGQCRILQGISHLGENAMHLAH</sequence>
<keyword evidence="4" id="KW-1185">Reference proteome</keyword>
<dbReference type="InterPro" id="IPR011791">
    <property type="entry name" value="CadR-PbrR"/>
</dbReference>
<dbReference type="GO" id="GO:0046872">
    <property type="term" value="F:metal ion binding"/>
    <property type="evidence" value="ECO:0007669"/>
    <property type="project" value="InterPro"/>
</dbReference>
<dbReference type="GO" id="GO:0003700">
    <property type="term" value="F:DNA-binding transcription factor activity"/>
    <property type="evidence" value="ECO:0007669"/>
    <property type="project" value="InterPro"/>
</dbReference>
<dbReference type="FunCoup" id="A0A146GBD3">
    <property type="interactions" value="72"/>
</dbReference>
<comment type="caution">
    <text evidence="3">The sequence shown here is derived from an EMBL/GenBank/DDBJ whole genome shotgun (WGS) entry which is preliminary data.</text>
</comment>
<organism evidence="3 4">
    <name type="scientific">Terrimicrobium sacchariphilum</name>
    <dbReference type="NCBI Taxonomy" id="690879"/>
    <lineage>
        <taxon>Bacteria</taxon>
        <taxon>Pseudomonadati</taxon>
        <taxon>Verrucomicrobiota</taxon>
        <taxon>Terrimicrobiia</taxon>
        <taxon>Terrimicrobiales</taxon>
        <taxon>Terrimicrobiaceae</taxon>
        <taxon>Terrimicrobium</taxon>
    </lineage>
</organism>
<dbReference type="SMART" id="SM00422">
    <property type="entry name" value="HTH_MERR"/>
    <property type="match status" value="1"/>
</dbReference>
<reference evidence="4" key="1">
    <citation type="journal article" date="2017" name="Genome Announc.">
        <title>Draft Genome Sequence of Terrimicrobium sacchariphilum NM-5T, a Facultative Anaerobic Soil Bacterium of the Class Spartobacteria.</title>
        <authorList>
            <person name="Qiu Y.L."/>
            <person name="Tourlousse D.M."/>
            <person name="Matsuura N."/>
            <person name="Ohashi A."/>
            <person name="Sekiguchi Y."/>
        </authorList>
    </citation>
    <scope>NUCLEOTIDE SEQUENCE [LARGE SCALE GENOMIC DNA]</scope>
    <source>
        <strain evidence="4">NM-5</strain>
    </source>
</reference>
<evidence type="ECO:0000259" key="2">
    <source>
        <dbReference type="PROSITE" id="PS50937"/>
    </source>
</evidence>
<feature type="domain" description="HTH merR-type" evidence="2">
    <location>
        <begin position="1"/>
        <end position="69"/>
    </location>
</feature>
<dbReference type="NCBIfam" id="TIGR02047">
    <property type="entry name" value="CadR-PbrR"/>
    <property type="match status" value="1"/>
</dbReference>